<dbReference type="InterPro" id="IPR000189">
    <property type="entry name" value="Transglyc_AS"/>
</dbReference>
<dbReference type="PROSITE" id="PS00922">
    <property type="entry name" value="TRANSGLYCOSYLASE"/>
    <property type="match status" value="1"/>
</dbReference>
<evidence type="ECO:0000256" key="2">
    <source>
        <dbReference type="SAM" id="MobiDB-lite"/>
    </source>
</evidence>
<dbReference type="SUPFAM" id="SSF53955">
    <property type="entry name" value="Lysozyme-like"/>
    <property type="match status" value="1"/>
</dbReference>
<dbReference type="GO" id="GO:0016020">
    <property type="term" value="C:membrane"/>
    <property type="evidence" value="ECO:0007669"/>
    <property type="project" value="InterPro"/>
</dbReference>
<dbReference type="InterPro" id="IPR008258">
    <property type="entry name" value="Transglycosylase_SLT_dom_1"/>
</dbReference>
<evidence type="ECO:0000313" key="4">
    <source>
        <dbReference type="EMBL" id="TEB04918.1"/>
    </source>
</evidence>
<evidence type="ECO:0000259" key="3">
    <source>
        <dbReference type="Pfam" id="PF01464"/>
    </source>
</evidence>
<comment type="caution">
    <text evidence="4">The sequence shown here is derived from an EMBL/GenBank/DDBJ whole genome shotgun (WGS) entry which is preliminary data.</text>
</comment>
<name>A0A4Y7R7I2_9FIRM</name>
<evidence type="ECO:0000313" key="5">
    <source>
        <dbReference type="Proteomes" id="UP000298324"/>
    </source>
</evidence>
<evidence type="ECO:0000256" key="1">
    <source>
        <dbReference type="ARBA" id="ARBA00007734"/>
    </source>
</evidence>
<keyword evidence="5" id="KW-1185">Reference proteome</keyword>
<organism evidence="4 5">
    <name type="scientific">Pelotomaculum schinkii</name>
    <dbReference type="NCBI Taxonomy" id="78350"/>
    <lineage>
        <taxon>Bacteria</taxon>
        <taxon>Bacillati</taxon>
        <taxon>Bacillota</taxon>
        <taxon>Clostridia</taxon>
        <taxon>Eubacteriales</taxon>
        <taxon>Desulfotomaculaceae</taxon>
        <taxon>Pelotomaculum</taxon>
    </lineage>
</organism>
<feature type="domain" description="Transglycosylase SLT" evidence="3">
    <location>
        <begin position="94"/>
        <end position="200"/>
    </location>
</feature>
<feature type="compositionally biased region" description="Low complexity" evidence="2">
    <location>
        <begin position="70"/>
        <end position="79"/>
    </location>
</feature>
<gene>
    <name evidence="4" type="primary">slt_2</name>
    <name evidence="4" type="ORF">Psch_03681</name>
</gene>
<protein>
    <submittedName>
        <fullName evidence="4">Soluble lytic murein transglycosylase</fullName>
        <ecNumber evidence="4">4.2.2.-</ecNumber>
    </submittedName>
</protein>
<keyword evidence="4" id="KW-0456">Lyase</keyword>
<dbReference type="Proteomes" id="UP000298324">
    <property type="component" value="Unassembled WGS sequence"/>
</dbReference>
<comment type="similarity">
    <text evidence="1">Belongs to the transglycosylase Slt family.</text>
</comment>
<sequence>MEISTLIRAFLLEYLAAAQGKTARVHKTEGENQFVSLLSLALAGIGLRTPPQSGGATGLQHGASGFPSGGQAAAAPLTGRAGGGARGGAGLEALIEEAAGRYGVDPALVKSVVQAESNFNPNAKSPAGAMGLMQLMPETAYSLGVRNPYDPAQNIDGGVRYLRQMLDRYGGNAALALAAYNAGPGAVDQAGGIPGYRETRDYVQKVLGNRLNYTV</sequence>
<accession>A0A4Y7R7I2</accession>
<dbReference type="EMBL" id="QFGA01000003">
    <property type="protein sequence ID" value="TEB04918.1"/>
    <property type="molecule type" value="Genomic_DNA"/>
</dbReference>
<dbReference type="PANTHER" id="PTHR37423:SF2">
    <property type="entry name" value="MEMBRANE-BOUND LYTIC MUREIN TRANSGLYCOSYLASE C"/>
    <property type="match status" value="1"/>
</dbReference>
<dbReference type="RefSeq" id="WP_190259204.1">
    <property type="nucleotide sequence ID" value="NZ_QFGA01000003.1"/>
</dbReference>
<dbReference type="InterPro" id="IPR023346">
    <property type="entry name" value="Lysozyme-like_dom_sf"/>
</dbReference>
<dbReference type="CDD" id="cd00254">
    <property type="entry name" value="LT-like"/>
    <property type="match status" value="1"/>
</dbReference>
<feature type="region of interest" description="Disordered" evidence="2">
    <location>
        <begin position="52"/>
        <end position="79"/>
    </location>
</feature>
<dbReference type="GO" id="GO:0000270">
    <property type="term" value="P:peptidoglycan metabolic process"/>
    <property type="evidence" value="ECO:0007669"/>
    <property type="project" value="InterPro"/>
</dbReference>
<dbReference type="AlphaFoldDB" id="A0A4Y7R7I2"/>
<proteinExistence type="inferred from homology"/>
<dbReference type="PANTHER" id="PTHR37423">
    <property type="entry name" value="SOLUBLE LYTIC MUREIN TRANSGLYCOSYLASE-RELATED"/>
    <property type="match status" value="1"/>
</dbReference>
<dbReference type="Gene3D" id="1.10.530.10">
    <property type="match status" value="1"/>
</dbReference>
<dbReference type="Pfam" id="PF01464">
    <property type="entry name" value="SLT"/>
    <property type="match status" value="1"/>
</dbReference>
<dbReference type="EC" id="4.2.2.-" evidence="4"/>
<dbReference type="GO" id="GO:0008933">
    <property type="term" value="F:peptidoglycan lytic transglycosylase activity"/>
    <property type="evidence" value="ECO:0007669"/>
    <property type="project" value="InterPro"/>
</dbReference>
<reference evidence="4 5" key="1">
    <citation type="journal article" date="2018" name="Environ. Microbiol.">
        <title>Novel energy conservation strategies and behaviour of Pelotomaculum schinkii driving syntrophic propionate catabolism.</title>
        <authorList>
            <person name="Hidalgo-Ahumada C.A.P."/>
            <person name="Nobu M.K."/>
            <person name="Narihiro T."/>
            <person name="Tamaki H."/>
            <person name="Liu W.T."/>
            <person name="Kamagata Y."/>
            <person name="Stams A.J.M."/>
            <person name="Imachi H."/>
            <person name="Sousa D.Z."/>
        </authorList>
    </citation>
    <scope>NUCLEOTIDE SEQUENCE [LARGE SCALE GENOMIC DNA]</scope>
    <source>
        <strain evidence="4 5">HH</strain>
    </source>
</reference>